<reference evidence="1" key="1">
    <citation type="submission" date="2018-05" db="EMBL/GenBank/DDBJ databases">
        <authorList>
            <person name="Lanie J.A."/>
            <person name="Ng W.-L."/>
            <person name="Kazmierczak K.M."/>
            <person name="Andrzejewski T.M."/>
            <person name="Davidsen T.M."/>
            <person name="Wayne K.J."/>
            <person name="Tettelin H."/>
            <person name="Glass J.I."/>
            <person name="Rusch D."/>
            <person name="Podicherti R."/>
            <person name="Tsui H.-C.T."/>
            <person name="Winkler M.E."/>
        </authorList>
    </citation>
    <scope>NUCLEOTIDE SEQUENCE</scope>
</reference>
<sequence>MGVKVLFVYPNTYGMNMLPPAIALFSALLKERGHQVDLFDATYYQTDHGVDSDGTKADRLNVVPFNPNEKGIKMRTTDWRSDIQEKVKTFGPD</sequence>
<accession>A0A383BV43</accession>
<proteinExistence type="predicted"/>
<dbReference type="AlphaFoldDB" id="A0A383BV43"/>
<name>A0A383BV43_9ZZZZ</name>
<feature type="non-terminal residue" evidence="1">
    <location>
        <position position="93"/>
    </location>
</feature>
<organism evidence="1">
    <name type="scientific">marine metagenome</name>
    <dbReference type="NCBI Taxonomy" id="408172"/>
    <lineage>
        <taxon>unclassified sequences</taxon>
        <taxon>metagenomes</taxon>
        <taxon>ecological metagenomes</taxon>
    </lineage>
</organism>
<gene>
    <name evidence="1" type="ORF">METZ01_LOCUS476603</name>
</gene>
<evidence type="ECO:0000313" key="1">
    <source>
        <dbReference type="EMBL" id="SVE23749.1"/>
    </source>
</evidence>
<protein>
    <recommendedName>
        <fullName evidence="2">Glycosyltransferase subfamily 4-like N-terminal domain-containing protein</fullName>
    </recommendedName>
</protein>
<evidence type="ECO:0008006" key="2">
    <source>
        <dbReference type="Google" id="ProtNLM"/>
    </source>
</evidence>
<dbReference type="EMBL" id="UINC01203475">
    <property type="protein sequence ID" value="SVE23749.1"/>
    <property type="molecule type" value="Genomic_DNA"/>
</dbReference>